<proteinExistence type="predicted"/>
<evidence type="ECO:0000256" key="1">
    <source>
        <dbReference type="SAM" id="MobiDB-lite"/>
    </source>
</evidence>
<keyword evidence="3" id="KW-1185">Reference proteome</keyword>
<accession>A0A9N7UXP4</accession>
<name>A0A9N7UXP4_PLEPL</name>
<sequence length="117" mass="12958">MPEQVALRERGGQRSRGWGPRRKRADHFPPPSLKAKHSALCLELCRLPRAQRGSKLGTQAESCDSVRGFAALAPPVSSLLILLPCSHLRGLLLTEVMRGSHHVPAGAARWDWKIYCE</sequence>
<dbReference type="EMBL" id="CADEAL010002135">
    <property type="protein sequence ID" value="CAB1438289.1"/>
    <property type="molecule type" value="Genomic_DNA"/>
</dbReference>
<evidence type="ECO:0000313" key="3">
    <source>
        <dbReference type="Proteomes" id="UP001153269"/>
    </source>
</evidence>
<evidence type="ECO:0000313" key="2">
    <source>
        <dbReference type="EMBL" id="CAB1438289.1"/>
    </source>
</evidence>
<protein>
    <submittedName>
        <fullName evidence="2">Uncharacterized protein</fullName>
    </submittedName>
</protein>
<organism evidence="2 3">
    <name type="scientific">Pleuronectes platessa</name>
    <name type="common">European plaice</name>
    <dbReference type="NCBI Taxonomy" id="8262"/>
    <lineage>
        <taxon>Eukaryota</taxon>
        <taxon>Metazoa</taxon>
        <taxon>Chordata</taxon>
        <taxon>Craniata</taxon>
        <taxon>Vertebrata</taxon>
        <taxon>Euteleostomi</taxon>
        <taxon>Actinopterygii</taxon>
        <taxon>Neopterygii</taxon>
        <taxon>Teleostei</taxon>
        <taxon>Neoteleostei</taxon>
        <taxon>Acanthomorphata</taxon>
        <taxon>Carangaria</taxon>
        <taxon>Pleuronectiformes</taxon>
        <taxon>Pleuronectoidei</taxon>
        <taxon>Pleuronectidae</taxon>
        <taxon>Pleuronectes</taxon>
    </lineage>
</organism>
<gene>
    <name evidence="2" type="ORF">PLEPLA_LOCUS26230</name>
</gene>
<reference evidence="2" key="1">
    <citation type="submission" date="2020-03" db="EMBL/GenBank/DDBJ databases">
        <authorList>
            <person name="Weist P."/>
        </authorList>
    </citation>
    <scope>NUCLEOTIDE SEQUENCE</scope>
</reference>
<feature type="compositionally biased region" description="Basic and acidic residues" evidence="1">
    <location>
        <begin position="1"/>
        <end position="12"/>
    </location>
</feature>
<comment type="caution">
    <text evidence="2">The sequence shown here is derived from an EMBL/GenBank/DDBJ whole genome shotgun (WGS) entry which is preliminary data.</text>
</comment>
<dbReference type="Proteomes" id="UP001153269">
    <property type="component" value="Unassembled WGS sequence"/>
</dbReference>
<dbReference type="AlphaFoldDB" id="A0A9N7UXP4"/>
<feature type="region of interest" description="Disordered" evidence="1">
    <location>
        <begin position="1"/>
        <end position="32"/>
    </location>
</feature>